<organism evidence="1 2">
    <name type="scientific">Vitis vinifera</name>
    <name type="common">Grape</name>
    <dbReference type="NCBI Taxonomy" id="29760"/>
    <lineage>
        <taxon>Eukaryota</taxon>
        <taxon>Viridiplantae</taxon>
        <taxon>Streptophyta</taxon>
        <taxon>Embryophyta</taxon>
        <taxon>Tracheophyta</taxon>
        <taxon>Spermatophyta</taxon>
        <taxon>Magnoliopsida</taxon>
        <taxon>eudicotyledons</taxon>
        <taxon>Gunneridae</taxon>
        <taxon>Pentapetalae</taxon>
        <taxon>rosids</taxon>
        <taxon>Vitales</taxon>
        <taxon>Vitaceae</taxon>
        <taxon>Viteae</taxon>
        <taxon>Vitis</taxon>
    </lineage>
</organism>
<evidence type="ECO:0000313" key="2">
    <source>
        <dbReference type="Proteomes" id="UP000288805"/>
    </source>
</evidence>
<accession>A0A438GVV8</accession>
<dbReference type="PANTHER" id="PTHR11439">
    <property type="entry name" value="GAG-POL-RELATED RETROTRANSPOSON"/>
    <property type="match status" value="1"/>
</dbReference>
<protein>
    <submittedName>
        <fullName evidence="1">Copia protein</fullName>
    </submittedName>
</protein>
<dbReference type="EMBL" id="QGNW01000331">
    <property type="protein sequence ID" value="RVW76340.1"/>
    <property type="molecule type" value="Genomic_DNA"/>
</dbReference>
<reference evidence="1 2" key="1">
    <citation type="journal article" date="2018" name="PLoS Genet.">
        <title>Population sequencing reveals clonal diversity and ancestral inbreeding in the grapevine cultivar Chardonnay.</title>
        <authorList>
            <person name="Roach M.J."/>
            <person name="Johnson D.L."/>
            <person name="Bohlmann J."/>
            <person name="van Vuuren H.J."/>
            <person name="Jones S.J."/>
            <person name="Pretorius I.S."/>
            <person name="Schmidt S.A."/>
            <person name="Borneman A.R."/>
        </authorList>
    </citation>
    <scope>NUCLEOTIDE SEQUENCE [LARGE SCALE GENOMIC DNA]</scope>
    <source>
        <strain evidence="2">cv. Chardonnay</strain>
        <tissue evidence="1">Leaf</tissue>
    </source>
</reference>
<evidence type="ECO:0000313" key="1">
    <source>
        <dbReference type="EMBL" id="RVW76340.1"/>
    </source>
</evidence>
<dbReference type="CDD" id="cd09272">
    <property type="entry name" value="RNase_HI_RT_Ty1"/>
    <property type="match status" value="1"/>
</dbReference>
<sequence length="151" mass="17230">MIYTDANWVGSPIDSRSTFGYCSYVGAIVVTWRSKKQTIVARSSIEAEFRALANGICEGMWIKRLLEELKFPIDSPMRIFYDNQAANSIAKNHVHHNRTKHVEIDSHFTKKKIDEGIITLGYMPTALQTTYILTKALLRVKFEETKSKLAC</sequence>
<dbReference type="AlphaFoldDB" id="A0A438GVV8"/>
<comment type="caution">
    <text evidence="1">The sequence shown here is derived from an EMBL/GenBank/DDBJ whole genome shotgun (WGS) entry which is preliminary data.</text>
</comment>
<gene>
    <name evidence="1" type="primary">GIP_365</name>
    <name evidence="1" type="ORF">CK203_049830</name>
</gene>
<dbReference type="Proteomes" id="UP000288805">
    <property type="component" value="Unassembled WGS sequence"/>
</dbReference>
<proteinExistence type="predicted"/>
<name>A0A438GVV8_VITVI</name>
<dbReference type="PANTHER" id="PTHR11439:SF486">
    <property type="entry name" value="RLK (RECEPTOR-LIKE KINASE) PROTEIN, PUTATIVE-RELATED"/>
    <property type="match status" value="1"/>
</dbReference>